<evidence type="ECO:0000259" key="17">
    <source>
        <dbReference type="PROSITE" id="PS50004"/>
    </source>
</evidence>
<dbReference type="PROSITE" id="PS50004">
    <property type="entry name" value="C2"/>
    <property type="match status" value="1"/>
</dbReference>
<feature type="coiled-coil region" evidence="15">
    <location>
        <begin position="356"/>
        <end position="390"/>
    </location>
</feature>
<evidence type="ECO:0000256" key="8">
    <source>
        <dbReference type="ARBA" id="ARBA00022737"/>
    </source>
</evidence>
<evidence type="ECO:0000256" key="2">
    <source>
        <dbReference type="ARBA" id="ARBA00004496"/>
    </source>
</evidence>
<dbReference type="Pfam" id="PF00168">
    <property type="entry name" value="C2"/>
    <property type="match status" value="1"/>
</dbReference>
<accession>T1J402</accession>
<sequence length="1093" mass="122231">MPRKRNGEIPLPAGWDMGRDYDGKVYYIDHNSKKTTWIDPRDRYTKPQTFADCVGNELPLGWEEVYDGQIGLYYIDHINQTNQIEDPRQQWRQVQEAMLKDYLITAQEDLEAKKEIYDVKQQRLTLAQDEYQHLNNTLVNLNNSHSSLSSASSTTSTKYDPDLLKADVALAKNRVMQLKRELEHIRTEMIYKQRGVDTLAHVEEKLTKQHGVYNVSEAQAIVTELKNIQKSLVSGEKEKVELMQSLARLRDDLVSLQPNTGSPDSSTLSIPQEKLSTASQTDLSGEFGPIGARLAEMARMRLQYDEARKLMHGIQQQLADLDDRVAPGQPESDKDRLLLIQEKEQLLRELRSINCKNRSELEMAAVQSEIRKLEQDLNTAMELSNRAIADRLKIHEQKQILLQKLKDVMRLTTNLETQLKSMSTSTLSFSSSSSLGSLSTTSSKGSLSSLSFTDIYGIPQCSSSSEPVDLQDLHRRVEKLYNPAASAAGSNDDMSSSAPAIQPTTAIANVLLPSHSAPSLSPRSSLSSVSPPVSPNDFGPPPSYEQAYMSSVERQRRVALGLQHPSSILQTAAVLDQVRLEDRLAELQLAQASKENAVSSVAKVEGTFGLTCVLPKSLNLDSMLTSRQMSLYDSGSDVTSNPPLSPISETVPDELKSNCLSGSNTRSVSAAVSDESVAGDSGVFEASNKREAVSTEFNGESAQVQIKMRYASADELLHIDIERGRNLKALAFPENCKVCIKAALLPASNMLISCCTHVVTDLNKPTFGETFRFPVTLNKLFTKTLQLNVWSVSATDEDLECLGSSQVSLADFNIEETSSKWYNVLSFQCFYSGNKKCVQEREVKNETVIAQEPSNPLETCDKETNTECVFIPAKGVKKGNNESARAAAVIKRSQTFSPSAPVTKSDYICKLNRSDSDSSMPLYRRGSFQRNALERRSLRWKKTPGKHIMSGGLNRTSIDLELDLRAQQTKLFQLEDELSRLRELKRRLEETKANGDTELPTWLSDNEPLQRLLASVNKEKTSREIYKLRKSRKQQPNVTSFREKMAFFTRVNFQVPPLPPETELDNSKDQKNKESKDETKLTYTVDPELGVHV</sequence>
<organism evidence="19 20">
    <name type="scientific">Strigamia maritima</name>
    <name type="common">European centipede</name>
    <name type="synonym">Geophilus maritimus</name>
    <dbReference type="NCBI Taxonomy" id="126957"/>
    <lineage>
        <taxon>Eukaryota</taxon>
        <taxon>Metazoa</taxon>
        <taxon>Ecdysozoa</taxon>
        <taxon>Arthropoda</taxon>
        <taxon>Myriapoda</taxon>
        <taxon>Chilopoda</taxon>
        <taxon>Pleurostigmophora</taxon>
        <taxon>Geophilomorpha</taxon>
        <taxon>Linotaeniidae</taxon>
        <taxon>Strigamia</taxon>
    </lineage>
</organism>
<feature type="region of interest" description="Disordered" evidence="16">
    <location>
        <begin position="1055"/>
        <end position="1093"/>
    </location>
</feature>
<evidence type="ECO:0000256" key="6">
    <source>
        <dbReference type="ARBA" id="ARBA00022490"/>
    </source>
</evidence>
<dbReference type="EMBL" id="JH431832">
    <property type="status" value="NOT_ANNOTATED_CDS"/>
    <property type="molecule type" value="Genomic_DNA"/>
</dbReference>
<comment type="subunit">
    <text evidence="14">Forms a complex with Mer and Ex. Interacts (via domain WW 1) with Ex (via RXPPXY motif). Interacts with Mer, Sav, Hpo and Wts.</text>
</comment>
<evidence type="ECO:0000313" key="19">
    <source>
        <dbReference type="EnsemblMetazoa" id="SMAR008328-PA"/>
    </source>
</evidence>
<dbReference type="SUPFAM" id="SSF51045">
    <property type="entry name" value="WW domain"/>
    <property type="match status" value="2"/>
</dbReference>
<comment type="similarity">
    <text evidence="3">Belongs to the WWC family. KIBRA subfamily.</text>
</comment>
<evidence type="ECO:0000313" key="20">
    <source>
        <dbReference type="Proteomes" id="UP000014500"/>
    </source>
</evidence>
<evidence type="ECO:0000256" key="15">
    <source>
        <dbReference type="SAM" id="Coils"/>
    </source>
</evidence>
<feature type="region of interest" description="Disordered" evidence="16">
    <location>
        <begin position="519"/>
        <end position="545"/>
    </location>
</feature>
<feature type="coiled-coil region" evidence="15">
    <location>
        <begin position="964"/>
        <end position="998"/>
    </location>
</feature>
<keyword evidence="10 15" id="KW-0175">Coiled coil</keyword>
<dbReference type="PANTHER" id="PTHR14791">
    <property type="entry name" value="BOMB/KIRA PROTEINS"/>
    <property type="match status" value="1"/>
</dbReference>
<reference evidence="20" key="1">
    <citation type="submission" date="2011-05" db="EMBL/GenBank/DDBJ databases">
        <authorList>
            <person name="Richards S.R."/>
            <person name="Qu J."/>
            <person name="Jiang H."/>
            <person name="Jhangiani S.N."/>
            <person name="Agravi P."/>
            <person name="Goodspeed R."/>
            <person name="Gross S."/>
            <person name="Mandapat C."/>
            <person name="Jackson L."/>
            <person name="Mathew T."/>
            <person name="Pu L."/>
            <person name="Thornton R."/>
            <person name="Saada N."/>
            <person name="Wilczek-Boney K.B."/>
            <person name="Lee S."/>
            <person name="Kovar C."/>
            <person name="Wu Y."/>
            <person name="Scherer S.E."/>
            <person name="Worley K.C."/>
            <person name="Muzny D.M."/>
            <person name="Gibbs R."/>
        </authorList>
    </citation>
    <scope>NUCLEOTIDE SEQUENCE</scope>
    <source>
        <strain evidence="20">Brora</strain>
    </source>
</reference>
<dbReference type="PROSITE" id="PS50020">
    <property type="entry name" value="WW_DOMAIN_2"/>
    <property type="match status" value="2"/>
</dbReference>
<evidence type="ECO:0000259" key="18">
    <source>
        <dbReference type="PROSITE" id="PS50020"/>
    </source>
</evidence>
<dbReference type="GO" id="GO:0060090">
    <property type="term" value="F:molecular adaptor activity"/>
    <property type="evidence" value="ECO:0007669"/>
    <property type="project" value="TreeGrafter"/>
</dbReference>
<name>T1J402_STRMM</name>
<dbReference type="AlphaFoldDB" id="T1J402"/>
<dbReference type="Pfam" id="PF25802">
    <property type="entry name" value="WWC1"/>
    <property type="match status" value="1"/>
</dbReference>
<evidence type="ECO:0000256" key="1">
    <source>
        <dbReference type="ARBA" id="ARBA00004221"/>
    </source>
</evidence>
<dbReference type="Gene3D" id="2.60.40.150">
    <property type="entry name" value="C2 domain"/>
    <property type="match status" value="1"/>
</dbReference>
<evidence type="ECO:0000256" key="7">
    <source>
        <dbReference type="ARBA" id="ARBA00022553"/>
    </source>
</evidence>
<evidence type="ECO:0000256" key="14">
    <source>
        <dbReference type="ARBA" id="ARBA00025969"/>
    </source>
</evidence>
<dbReference type="STRING" id="126957.T1J402"/>
<dbReference type="GO" id="GO:0016324">
    <property type="term" value="C:apical plasma membrane"/>
    <property type="evidence" value="ECO:0007669"/>
    <property type="project" value="UniProtKB-SubCell"/>
</dbReference>
<dbReference type="SMART" id="SM00239">
    <property type="entry name" value="C2"/>
    <property type="match status" value="1"/>
</dbReference>
<evidence type="ECO:0000256" key="5">
    <source>
        <dbReference type="ARBA" id="ARBA00022475"/>
    </source>
</evidence>
<evidence type="ECO:0000256" key="10">
    <source>
        <dbReference type="ARBA" id="ARBA00023054"/>
    </source>
</evidence>
<feature type="domain" description="WW" evidence="18">
    <location>
        <begin position="56"/>
        <end position="89"/>
    </location>
</feature>
<feature type="coiled-coil region" evidence="15">
    <location>
        <begin position="117"/>
        <end position="144"/>
    </location>
</feature>
<protein>
    <recommendedName>
        <fullName evidence="4">Protein kibra</fullName>
    </recommendedName>
</protein>
<keyword evidence="12" id="KW-0804">Transcription</keyword>
<keyword evidence="6" id="KW-0963">Cytoplasm</keyword>
<dbReference type="PROSITE" id="PS01159">
    <property type="entry name" value="WW_DOMAIN_1"/>
    <property type="match status" value="1"/>
</dbReference>
<dbReference type="GO" id="GO:0016477">
    <property type="term" value="P:cell migration"/>
    <property type="evidence" value="ECO:0007669"/>
    <property type="project" value="TreeGrafter"/>
</dbReference>
<reference evidence="19" key="2">
    <citation type="submission" date="2015-02" db="UniProtKB">
        <authorList>
            <consortium name="EnsemblMetazoa"/>
        </authorList>
    </citation>
    <scope>IDENTIFICATION</scope>
</reference>
<keyword evidence="11" id="KW-0472">Membrane</keyword>
<dbReference type="Gene3D" id="2.20.70.10">
    <property type="match status" value="2"/>
</dbReference>
<feature type="region of interest" description="Disordered" evidence="16">
    <location>
        <begin position="427"/>
        <end position="447"/>
    </location>
</feature>
<dbReference type="Proteomes" id="UP000014500">
    <property type="component" value="Unassembled WGS sequence"/>
</dbReference>
<dbReference type="InterPro" id="IPR035892">
    <property type="entry name" value="C2_domain_sf"/>
</dbReference>
<keyword evidence="7" id="KW-0597">Phosphoprotein</keyword>
<comment type="subcellular location">
    <subcellularLocation>
        <location evidence="1">Apical cell membrane</location>
    </subcellularLocation>
    <subcellularLocation>
        <location evidence="2">Cytoplasm</location>
    </subcellularLocation>
</comment>
<keyword evidence="5" id="KW-1003">Cell membrane</keyword>
<dbReference type="InterPro" id="IPR001202">
    <property type="entry name" value="WW_dom"/>
</dbReference>
<dbReference type="eggNOG" id="KOG3209">
    <property type="taxonomic scope" value="Eukaryota"/>
</dbReference>
<dbReference type="InterPro" id="IPR037771">
    <property type="entry name" value="C2_WWC"/>
</dbReference>
<proteinExistence type="inferred from homology"/>
<dbReference type="CDD" id="cd08680">
    <property type="entry name" value="C2_Kibra"/>
    <property type="match status" value="1"/>
</dbReference>
<dbReference type="InterPro" id="IPR051105">
    <property type="entry name" value="WWC/KIBRA_Hippo_Reg"/>
</dbReference>
<dbReference type="PANTHER" id="PTHR14791:SF29">
    <property type="entry name" value="PROTEIN KIBRA"/>
    <property type="match status" value="1"/>
</dbReference>
<feature type="compositionally biased region" description="Pro residues" evidence="16">
    <location>
        <begin position="532"/>
        <end position="543"/>
    </location>
</feature>
<evidence type="ECO:0000256" key="4">
    <source>
        <dbReference type="ARBA" id="ARBA00013712"/>
    </source>
</evidence>
<dbReference type="GO" id="GO:0035330">
    <property type="term" value="P:regulation of hippo signaling"/>
    <property type="evidence" value="ECO:0007669"/>
    <property type="project" value="TreeGrafter"/>
</dbReference>
<dbReference type="SMART" id="SM00456">
    <property type="entry name" value="WW"/>
    <property type="match status" value="2"/>
</dbReference>
<feature type="coiled-coil region" evidence="15">
    <location>
        <begin position="297"/>
        <end position="324"/>
    </location>
</feature>
<evidence type="ECO:0000256" key="3">
    <source>
        <dbReference type="ARBA" id="ARBA00010585"/>
    </source>
</evidence>
<keyword evidence="8" id="KW-0677">Repeat</keyword>
<dbReference type="HOGENOM" id="CLU_005420_0_0_1"/>
<dbReference type="InterPro" id="IPR036020">
    <property type="entry name" value="WW_dom_sf"/>
</dbReference>
<dbReference type="PhylomeDB" id="T1J402"/>
<dbReference type="GO" id="GO:0019900">
    <property type="term" value="F:kinase binding"/>
    <property type="evidence" value="ECO:0007669"/>
    <property type="project" value="TreeGrafter"/>
</dbReference>
<keyword evidence="9" id="KW-0805">Transcription regulation</keyword>
<evidence type="ECO:0000256" key="12">
    <source>
        <dbReference type="ARBA" id="ARBA00023163"/>
    </source>
</evidence>
<dbReference type="GO" id="GO:0046621">
    <property type="term" value="P:negative regulation of organ growth"/>
    <property type="evidence" value="ECO:0007669"/>
    <property type="project" value="TreeGrafter"/>
</dbReference>
<evidence type="ECO:0000256" key="9">
    <source>
        <dbReference type="ARBA" id="ARBA00023015"/>
    </source>
</evidence>
<dbReference type="SUPFAM" id="SSF49562">
    <property type="entry name" value="C2 domain (Calcium/lipid-binding domain, CaLB)"/>
    <property type="match status" value="1"/>
</dbReference>
<evidence type="ECO:0000256" key="13">
    <source>
        <dbReference type="ARBA" id="ARBA00024960"/>
    </source>
</evidence>
<dbReference type="eggNOG" id="KOG0940">
    <property type="taxonomic scope" value="Eukaryota"/>
</dbReference>
<keyword evidence="20" id="KW-1185">Reference proteome</keyword>
<dbReference type="CDD" id="cd00201">
    <property type="entry name" value="WW"/>
    <property type="match status" value="2"/>
</dbReference>
<feature type="domain" description="WW" evidence="18">
    <location>
        <begin position="9"/>
        <end position="42"/>
    </location>
</feature>
<feature type="compositionally biased region" description="Basic and acidic residues" evidence="16">
    <location>
        <begin position="1065"/>
        <end position="1080"/>
    </location>
</feature>
<dbReference type="EnsemblMetazoa" id="SMAR008328-RA">
    <property type="protein sequence ID" value="SMAR008328-PA"/>
    <property type="gene ID" value="SMAR008328"/>
</dbReference>
<dbReference type="GO" id="GO:0006355">
    <property type="term" value="P:regulation of DNA-templated transcription"/>
    <property type="evidence" value="ECO:0007669"/>
    <property type="project" value="TreeGrafter"/>
</dbReference>
<comment type="function">
    <text evidence="13">Regulator of the Hippo/SWH (Sav/Wts/Hpo) signaling pathway, a signaling pathway that plays a pivotal role in organ size control and tumor suppression by restricting proliferation and promoting apoptosis. The core of this pathway is composed of a kinase cascade wherein Hippo (Hpo), in complex with its regulatory protein Salvador (Sav), phosphorylates and activates Warts (Wts) in complex with its regulatory protein Mats, which in turn phosphorylates and inactivates the Yorkie (Yki) oncoprotein. Kibra acts synergistically along with Ex and Mer to regulate the Hippo signaling pathway.</text>
</comment>
<feature type="compositionally biased region" description="Polar residues" evidence="16">
    <location>
        <begin position="256"/>
        <end position="283"/>
    </location>
</feature>
<evidence type="ECO:0000256" key="11">
    <source>
        <dbReference type="ARBA" id="ARBA00023136"/>
    </source>
</evidence>
<feature type="region of interest" description="Disordered" evidence="16">
    <location>
        <begin position="255"/>
        <end position="283"/>
    </location>
</feature>
<dbReference type="InterPro" id="IPR000008">
    <property type="entry name" value="C2_dom"/>
</dbReference>
<dbReference type="Pfam" id="PF00397">
    <property type="entry name" value="WW"/>
    <property type="match status" value="1"/>
</dbReference>
<dbReference type="InterPro" id="IPR057747">
    <property type="entry name" value="WWC1_hairpin"/>
</dbReference>
<evidence type="ECO:0000256" key="16">
    <source>
        <dbReference type="SAM" id="MobiDB-lite"/>
    </source>
</evidence>
<dbReference type="OMA" id="LDNAMEM"/>
<feature type="compositionally biased region" description="Low complexity" evidence="16">
    <location>
        <begin position="519"/>
        <end position="531"/>
    </location>
</feature>
<feature type="domain" description="C2" evidence="17">
    <location>
        <begin position="700"/>
        <end position="822"/>
    </location>
</feature>
<dbReference type="GO" id="GO:0005737">
    <property type="term" value="C:cytoplasm"/>
    <property type="evidence" value="ECO:0007669"/>
    <property type="project" value="UniProtKB-SubCell"/>
</dbReference>